<evidence type="ECO:0000256" key="9">
    <source>
        <dbReference type="ARBA" id="ARBA00056079"/>
    </source>
</evidence>
<dbReference type="SUPFAM" id="SSF51556">
    <property type="entry name" value="Metallo-dependent hydrolases"/>
    <property type="match status" value="1"/>
</dbReference>
<dbReference type="InterPro" id="IPR011059">
    <property type="entry name" value="Metal-dep_hydrolase_composite"/>
</dbReference>
<dbReference type="Pfam" id="PF01979">
    <property type="entry name" value="Amidohydro_1"/>
    <property type="match status" value="1"/>
</dbReference>
<dbReference type="GO" id="GO:0008892">
    <property type="term" value="F:guanine deaminase activity"/>
    <property type="evidence" value="ECO:0007669"/>
    <property type="project" value="UniProtKB-EC"/>
</dbReference>
<dbReference type="Gene3D" id="3.20.20.140">
    <property type="entry name" value="Metal-dependent hydrolases"/>
    <property type="match status" value="1"/>
</dbReference>
<dbReference type="InterPro" id="IPR032466">
    <property type="entry name" value="Metal_Hydrolase"/>
</dbReference>
<evidence type="ECO:0000259" key="13">
    <source>
        <dbReference type="Pfam" id="PF01979"/>
    </source>
</evidence>
<feature type="chain" id="PRO_5019344337" description="Probable guanine deaminase" evidence="12">
    <location>
        <begin position="20"/>
        <end position="501"/>
    </location>
</feature>
<evidence type="ECO:0000313" key="15">
    <source>
        <dbReference type="Proteomes" id="UP000288859"/>
    </source>
</evidence>
<evidence type="ECO:0000256" key="6">
    <source>
        <dbReference type="ARBA" id="ARBA00022801"/>
    </source>
</evidence>
<evidence type="ECO:0000256" key="5">
    <source>
        <dbReference type="ARBA" id="ARBA00022723"/>
    </source>
</evidence>
<keyword evidence="12" id="KW-0732">Signal</keyword>
<dbReference type="InterPro" id="IPR006680">
    <property type="entry name" value="Amidohydro-rel"/>
</dbReference>
<dbReference type="AlphaFoldDB" id="A0A438NBA2"/>
<accession>A0A438NBA2</accession>
<dbReference type="Gene3D" id="2.30.40.10">
    <property type="entry name" value="Urease, subunit C, domain 1"/>
    <property type="match status" value="1"/>
</dbReference>
<dbReference type="GO" id="GO:0046098">
    <property type="term" value="P:guanine metabolic process"/>
    <property type="evidence" value="ECO:0007669"/>
    <property type="project" value="TreeGrafter"/>
</dbReference>
<dbReference type="GO" id="GO:0005829">
    <property type="term" value="C:cytosol"/>
    <property type="evidence" value="ECO:0007669"/>
    <property type="project" value="TreeGrafter"/>
</dbReference>
<dbReference type="FunFam" id="3.20.20.140:FF:000022">
    <property type="entry name" value="Guanine deaminase"/>
    <property type="match status" value="1"/>
</dbReference>
<evidence type="ECO:0000256" key="10">
    <source>
        <dbReference type="ARBA" id="ARBA00069860"/>
    </source>
</evidence>
<comment type="similarity">
    <text evidence="3">Belongs to the metallo-dependent hydrolases superfamily. ATZ/TRZ family.</text>
</comment>
<comment type="cofactor">
    <cofactor evidence="1">
        <name>Zn(2+)</name>
        <dbReference type="ChEBI" id="CHEBI:29105"/>
    </cofactor>
</comment>
<reference evidence="14 15" key="1">
    <citation type="submission" date="2017-03" db="EMBL/GenBank/DDBJ databases">
        <title>Genomes of endolithic fungi from Antarctica.</title>
        <authorList>
            <person name="Coleine C."/>
            <person name="Masonjones S."/>
            <person name="Stajich J.E."/>
        </authorList>
    </citation>
    <scope>NUCLEOTIDE SEQUENCE [LARGE SCALE GENOMIC DNA]</scope>
    <source>
        <strain evidence="14 15">CCFEE 6314</strain>
    </source>
</reference>
<comment type="catalytic activity">
    <reaction evidence="8">
        <text>guanine + H2O + H(+) = xanthine + NH4(+)</text>
        <dbReference type="Rhea" id="RHEA:14665"/>
        <dbReference type="ChEBI" id="CHEBI:15377"/>
        <dbReference type="ChEBI" id="CHEBI:15378"/>
        <dbReference type="ChEBI" id="CHEBI:16235"/>
        <dbReference type="ChEBI" id="CHEBI:17712"/>
        <dbReference type="ChEBI" id="CHEBI:28938"/>
        <dbReference type="EC" id="3.5.4.3"/>
    </reaction>
</comment>
<evidence type="ECO:0000256" key="4">
    <source>
        <dbReference type="ARBA" id="ARBA00012781"/>
    </source>
</evidence>
<keyword evidence="7" id="KW-0862">Zinc</keyword>
<evidence type="ECO:0000256" key="1">
    <source>
        <dbReference type="ARBA" id="ARBA00001947"/>
    </source>
</evidence>
<evidence type="ECO:0000313" key="14">
    <source>
        <dbReference type="EMBL" id="RVX73042.1"/>
    </source>
</evidence>
<feature type="signal peptide" evidence="12">
    <location>
        <begin position="1"/>
        <end position="19"/>
    </location>
</feature>
<evidence type="ECO:0000256" key="11">
    <source>
        <dbReference type="ARBA" id="ARBA00083147"/>
    </source>
</evidence>
<comment type="caution">
    <text evidence="14">The sequence shown here is derived from an EMBL/GenBank/DDBJ whole genome shotgun (WGS) entry which is preliminary data.</text>
</comment>
<evidence type="ECO:0000256" key="2">
    <source>
        <dbReference type="ARBA" id="ARBA00004984"/>
    </source>
</evidence>
<dbReference type="PANTHER" id="PTHR11271">
    <property type="entry name" value="GUANINE DEAMINASE"/>
    <property type="match status" value="1"/>
</dbReference>
<gene>
    <name evidence="14" type="ORF">B0A52_02168</name>
</gene>
<feature type="domain" description="Amidohydrolase-related" evidence="13">
    <location>
        <begin position="107"/>
        <end position="496"/>
    </location>
</feature>
<organism evidence="14 15">
    <name type="scientific">Exophiala mesophila</name>
    <name type="common">Black yeast-like fungus</name>
    <dbReference type="NCBI Taxonomy" id="212818"/>
    <lineage>
        <taxon>Eukaryota</taxon>
        <taxon>Fungi</taxon>
        <taxon>Dikarya</taxon>
        <taxon>Ascomycota</taxon>
        <taxon>Pezizomycotina</taxon>
        <taxon>Eurotiomycetes</taxon>
        <taxon>Chaetothyriomycetidae</taxon>
        <taxon>Chaetothyriales</taxon>
        <taxon>Herpotrichiellaceae</taxon>
        <taxon>Exophiala</taxon>
    </lineage>
</organism>
<evidence type="ECO:0000256" key="12">
    <source>
        <dbReference type="SAM" id="SignalP"/>
    </source>
</evidence>
<comment type="pathway">
    <text evidence="2">Purine metabolism; guanine degradation; xanthine from guanine: step 1/1.</text>
</comment>
<evidence type="ECO:0000256" key="7">
    <source>
        <dbReference type="ARBA" id="ARBA00022833"/>
    </source>
</evidence>
<dbReference type="EC" id="3.5.4.3" evidence="4"/>
<dbReference type="OrthoDB" id="194468at2759"/>
<evidence type="ECO:0000256" key="8">
    <source>
        <dbReference type="ARBA" id="ARBA00051148"/>
    </source>
</evidence>
<dbReference type="PANTHER" id="PTHR11271:SF6">
    <property type="entry name" value="GUANINE DEAMINASE"/>
    <property type="match status" value="1"/>
</dbReference>
<name>A0A438NBA2_EXOME</name>
<dbReference type="EMBL" id="NAJM01000009">
    <property type="protein sequence ID" value="RVX73042.1"/>
    <property type="molecule type" value="Genomic_DNA"/>
</dbReference>
<proteinExistence type="inferred from homology"/>
<keyword evidence="5" id="KW-0479">Metal-binding</keyword>
<comment type="function">
    <text evidence="9">Catalyzes the hydrolytic deamination of guanine, producing xanthine and ammonia.</text>
</comment>
<sequence length="501" mass="54229">MLSISCILNLLLCVCFVLGHPNPNPPPHNGSSHSHVFEQIFVGRFVSTPTPGQLFIEQGAILVSGADGRGFIKAIAWNVSDGTTAASALGVDSGTTVVTAGDNGFFFPGFIDAHIHAPQYPNLGLFSGTLLDWLQTYTFPMEASLSNPDSPDYADSTTTPDPSARAHAVYSHVIDKTLSYGTTSASYYATVDVSATNLLASLAFSKGQRAYIGRTCMDNHQYTPDYFRDESAEDAINKTLQTIHYIQGIDPSGDLVAPIITPRFAPAVTNESMSMLGELARNMSLRIQTHMDENVGEVKLVAEMYPQQSSYADVYDSHGLLTNRTILGHSIHMTDAEIALVAARGAGVAHCPTSNSALGSGICRVRKLIEAGIKVGLGTDAAGGYSASILEVVRQAFLVSRLLSFQEGQNSSLTVPVTEALYLGTMGGAKLIGMEGRLGGFETGMLWDVQEIQLGNWQNEPVDIFGWEDWHEKVNKWVWNGDDRNVKRVWVGGRLVHQRQN</sequence>
<dbReference type="Proteomes" id="UP000288859">
    <property type="component" value="Unassembled WGS sequence"/>
</dbReference>
<dbReference type="GO" id="GO:0008270">
    <property type="term" value="F:zinc ion binding"/>
    <property type="evidence" value="ECO:0007669"/>
    <property type="project" value="TreeGrafter"/>
</dbReference>
<dbReference type="InterPro" id="IPR051607">
    <property type="entry name" value="Metallo-dep_hydrolases"/>
</dbReference>
<evidence type="ECO:0000256" key="3">
    <source>
        <dbReference type="ARBA" id="ARBA00006745"/>
    </source>
</evidence>
<dbReference type="VEuPathDB" id="FungiDB:PV10_00284"/>
<protein>
    <recommendedName>
        <fullName evidence="10">Probable guanine deaminase</fullName>
        <ecNumber evidence="4">3.5.4.3</ecNumber>
    </recommendedName>
    <alternativeName>
        <fullName evidence="11">Guanine aminohydrolase</fullName>
    </alternativeName>
</protein>
<keyword evidence="6" id="KW-0378">Hydrolase</keyword>